<reference evidence="1" key="1">
    <citation type="submission" date="2021-06" db="EMBL/GenBank/DDBJ databases">
        <title>Parelaphostrongylus tenuis whole genome reference sequence.</title>
        <authorList>
            <person name="Garwood T.J."/>
            <person name="Larsen P.A."/>
            <person name="Fountain-Jones N.M."/>
            <person name="Garbe J.R."/>
            <person name="Macchietto M.G."/>
            <person name="Kania S.A."/>
            <person name="Gerhold R.W."/>
            <person name="Richards J.E."/>
            <person name="Wolf T.M."/>
        </authorList>
    </citation>
    <scope>NUCLEOTIDE SEQUENCE</scope>
    <source>
        <strain evidence="1">MNPRO001-30</strain>
        <tissue evidence="1">Meninges</tissue>
    </source>
</reference>
<dbReference type="EMBL" id="JAHQIW010000882">
    <property type="protein sequence ID" value="KAJ1350522.1"/>
    <property type="molecule type" value="Genomic_DNA"/>
</dbReference>
<accession>A0AAD5M1L5</accession>
<evidence type="ECO:0000313" key="1">
    <source>
        <dbReference type="EMBL" id="KAJ1350522.1"/>
    </source>
</evidence>
<dbReference type="AlphaFoldDB" id="A0AAD5M1L5"/>
<gene>
    <name evidence="1" type="ORF">KIN20_006327</name>
</gene>
<comment type="caution">
    <text evidence="1">The sequence shown here is derived from an EMBL/GenBank/DDBJ whole genome shotgun (WGS) entry which is preliminary data.</text>
</comment>
<dbReference type="Proteomes" id="UP001196413">
    <property type="component" value="Unassembled WGS sequence"/>
</dbReference>
<protein>
    <submittedName>
        <fullName evidence="1">Uncharacterized protein</fullName>
    </submittedName>
</protein>
<keyword evidence="2" id="KW-1185">Reference proteome</keyword>
<evidence type="ECO:0000313" key="2">
    <source>
        <dbReference type="Proteomes" id="UP001196413"/>
    </source>
</evidence>
<proteinExistence type="predicted"/>
<organism evidence="1 2">
    <name type="scientific">Parelaphostrongylus tenuis</name>
    <name type="common">Meningeal worm</name>
    <dbReference type="NCBI Taxonomy" id="148309"/>
    <lineage>
        <taxon>Eukaryota</taxon>
        <taxon>Metazoa</taxon>
        <taxon>Ecdysozoa</taxon>
        <taxon>Nematoda</taxon>
        <taxon>Chromadorea</taxon>
        <taxon>Rhabditida</taxon>
        <taxon>Rhabditina</taxon>
        <taxon>Rhabditomorpha</taxon>
        <taxon>Strongyloidea</taxon>
        <taxon>Metastrongylidae</taxon>
        <taxon>Parelaphostrongylus</taxon>
    </lineage>
</organism>
<name>A0AAD5M1L5_PARTN</name>
<sequence length="75" mass="8567">MHVEAREESCSIPDPILQSETAPYGAPQLGYPYLKSARNSLNQCSTASKKKTKKRIELLEYWNLLSERNTVETDH</sequence>